<evidence type="ECO:0000313" key="5">
    <source>
        <dbReference type="Proteomes" id="UP000243778"/>
    </source>
</evidence>
<dbReference type="InterPro" id="IPR013549">
    <property type="entry name" value="DUF1731"/>
</dbReference>
<dbReference type="InterPro" id="IPR001509">
    <property type="entry name" value="Epimerase_deHydtase"/>
</dbReference>
<evidence type="ECO:0000259" key="3">
    <source>
        <dbReference type="Pfam" id="PF08338"/>
    </source>
</evidence>
<dbReference type="PANTHER" id="PTHR11092">
    <property type="entry name" value="SUGAR NUCLEOTIDE EPIMERASE RELATED"/>
    <property type="match status" value="1"/>
</dbReference>
<feature type="domain" description="DUF1731" evidence="3">
    <location>
        <begin position="260"/>
        <end position="305"/>
    </location>
</feature>
<dbReference type="InterPro" id="IPR010099">
    <property type="entry name" value="SDR39U1"/>
</dbReference>
<dbReference type="Pfam" id="PF01370">
    <property type="entry name" value="Epimerase"/>
    <property type="match status" value="1"/>
</dbReference>
<proteinExistence type="inferred from homology"/>
<dbReference type="InterPro" id="IPR036291">
    <property type="entry name" value="NAD(P)-bd_dom_sf"/>
</dbReference>
<keyword evidence="5" id="KW-1185">Reference proteome</keyword>
<gene>
    <name evidence="4" type="ORF">SAMN05216287_3101</name>
</gene>
<dbReference type="NCBIfam" id="TIGR01777">
    <property type="entry name" value="yfcH"/>
    <property type="match status" value="1"/>
</dbReference>
<reference evidence="5" key="1">
    <citation type="submission" date="2016-10" db="EMBL/GenBank/DDBJ databases">
        <authorList>
            <person name="Varghese N."/>
            <person name="Submissions S."/>
        </authorList>
    </citation>
    <scope>NUCLEOTIDE SEQUENCE [LARGE SCALE GENOMIC DNA]</scope>
    <source>
        <strain evidence="5">NRRL B-59562</strain>
    </source>
</reference>
<comment type="similarity">
    <text evidence="1">Belongs to the NAD(P)-dependent epimerase/dehydratase family. SDR39U1 subfamily.</text>
</comment>
<dbReference type="SUPFAM" id="SSF51735">
    <property type="entry name" value="NAD(P)-binding Rossmann-fold domains"/>
    <property type="match status" value="1"/>
</dbReference>
<dbReference type="Proteomes" id="UP000243778">
    <property type="component" value="Unassembled WGS sequence"/>
</dbReference>
<dbReference type="AlphaFoldDB" id="A0A1H3C4S4"/>
<evidence type="ECO:0000313" key="4">
    <source>
        <dbReference type="EMBL" id="SDX49040.1"/>
    </source>
</evidence>
<accession>A0A1H3C4S4</accession>
<protein>
    <recommendedName>
        <fullName evidence="6">TIGR01777 family protein</fullName>
    </recommendedName>
</protein>
<dbReference type="STRING" id="1007099.SAMN05216287_3101"/>
<sequence length="306" mass="32974">MNPFTGITPRRVLVTGGTGFIGETLVRQLLDAGHSLCVLTRHPQRASARFNGRARCIDALDRLAADDAFDAVINLAGAPVVGPRWSAARQGTLLASRVGTTDDLIAWLKRTRHIPAVWVQGSAIGYYGVRDPQESLDEQSAMGHGFMAELCARWEAAAKPAVALGVRQVTMRLGVVFGPGGALKPLLLPHRLALGGRLGSGEQVISWVHRDDVLQFIALALGEERFDGVYNLVAPGAVSQAEFAATAGRVLGRPVWLHLPAAPIRWLAGEMAELFVDGQRVVPRRLQEAGFGFRYPSLEPALRDLA</sequence>
<dbReference type="OrthoDB" id="9801773at2"/>
<evidence type="ECO:0008006" key="6">
    <source>
        <dbReference type="Google" id="ProtNLM"/>
    </source>
</evidence>
<evidence type="ECO:0000256" key="1">
    <source>
        <dbReference type="ARBA" id="ARBA00009353"/>
    </source>
</evidence>
<name>A0A1H3C4S4_9PSED</name>
<dbReference type="Gene3D" id="3.40.50.720">
    <property type="entry name" value="NAD(P)-binding Rossmann-like Domain"/>
    <property type="match status" value="1"/>
</dbReference>
<dbReference type="PANTHER" id="PTHR11092:SF0">
    <property type="entry name" value="EPIMERASE FAMILY PROTEIN SDR39U1"/>
    <property type="match status" value="1"/>
</dbReference>
<dbReference type="EMBL" id="FNNU01000004">
    <property type="protein sequence ID" value="SDX49040.1"/>
    <property type="molecule type" value="Genomic_DNA"/>
</dbReference>
<evidence type="ECO:0000259" key="2">
    <source>
        <dbReference type="Pfam" id="PF01370"/>
    </source>
</evidence>
<feature type="domain" description="NAD-dependent epimerase/dehydratase" evidence="2">
    <location>
        <begin position="12"/>
        <end position="231"/>
    </location>
</feature>
<organism evidence="4 5">
    <name type="scientific">Pseudomonas kuykendallii</name>
    <dbReference type="NCBI Taxonomy" id="1007099"/>
    <lineage>
        <taxon>Bacteria</taxon>
        <taxon>Pseudomonadati</taxon>
        <taxon>Pseudomonadota</taxon>
        <taxon>Gammaproteobacteria</taxon>
        <taxon>Pseudomonadales</taxon>
        <taxon>Pseudomonadaceae</taxon>
        <taxon>Pseudomonas</taxon>
    </lineage>
</organism>
<dbReference type="Pfam" id="PF08338">
    <property type="entry name" value="DUF1731"/>
    <property type="match status" value="1"/>
</dbReference>